<evidence type="ECO:0000256" key="1">
    <source>
        <dbReference type="ARBA" id="ARBA00001554"/>
    </source>
</evidence>
<dbReference type="GO" id="GO:0006729">
    <property type="term" value="P:tetrahydrobiopterin biosynthetic process"/>
    <property type="evidence" value="ECO:0007669"/>
    <property type="project" value="InterPro"/>
</dbReference>
<dbReference type="SUPFAM" id="SSF55248">
    <property type="entry name" value="PCD-like"/>
    <property type="match status" value="1"/>
</dbReference>
<comment type="similarity">
    <text evidence="2">Belongs to the pterin-4-alpha-carbinolamine dehydratase family.</text>
</comment>
<dbReference type="RefSeq" id="XP_022957679.1">
    <property type="nucleotide sequence ID" value="XM_023101911.1"/>
</dbReference>
<dbReference type="InterPro" id="IPR001533">
    <property type="entry name" value="Pterin_deHydtase"/>
</dbReference>
<dbReference type="KEGG" id="cmos:111459142"/>
<keyword evidence="5" id="KW-1185">Reference proteome</keyword>
<proteinExistence type="inferred from homology"/>
<name>A0A6J1H2N5_CUCMO</name>
<evidence type="ECO:0000256" key="2">
    <source>
        <dbReference type="ARBA" id="ARBA00006472"/>
    </source>
</evidence>
<sequence>MATAPNANFPLLRLPRPHSRFSLPQTPPSTFLRRKLRPATIRAAVVGDGDFGARDPFPAEIESNFGDKVIGFSNTEHKILIPNVRALALSQQQCVPISSLQAPMPEDEAQKLLKKVVGWRLVDNGRGQFKLRCLWKLRDFKCCVELINRISNAVDDANHFPDIHLDQPNQVTAELWTSAIGGLSMNDFIIAAKIDEIKTIDLAARKRAWA</sequence>
<reference evidence="6" key="1">
    <citation type="submission" date="2025-08" db="UniProtKB">
        <authorList>
            <consortium name="RefSeq"/>
        </authorList>
    </citation>
    <scope>IDENTIFICATION</scope>
    <source>
        <tissue evidence="6">Young leaves</tissue>
    </source>
</reference>
<gene>
    <name evidence="6" type="primary">LOC111459142</name>
</gene>
<dbReference type="EC" id="4.2.1.96" evidence="3"/>
<dbReference type="PANTHER" id="PTHR12599">
    <property type="entry name" value="PTERIN-4-ALPHA-CARBINOLAMINE DEHYDRATASE"/>
    <property type="match status" value="1"/>
</dbReference>
<dbReference type="InterPro" id="IPR036428">
    <property type="entry name" value="PCD_sf"/>
</dbReference>
<protein>
    <recommendedName>
        <fullName evidence="3">4a-hydroxytetrahydrobiopterin dehydratase</fullName>
        <ecNumber evidence="3">4.2.1.96</ecNumber>
    </recommendedName>
</protein>
<accession>A0A6J1H2N5</accession>
<dbReference type="GO" id="GO:0009536">
    <property type="term" value="C:plastid"/>
    <property type="evidence" value="ECO:0007669"/>
    <property type="project" value="TreeGrafter"/>
</dbReference>
<evidence type="ECO:0000256" key="4">
    <source>
        <dbReference type="ARBA" id="ARBA00023239"/>
    </source>
</evidence>
<dbReference type="Gene3D" id="3.30.1360.20">
    <property type="entry name" value="Transcriptional coactivator/pterin dehydratase"/>
    <property type="match status" value="1"/>
</dbReference>
<evidence type="ECO:0000313" key="6">
    <source>
        <dbReference type="RefSeq" id="XP_022957679.1"/>
    </source>
</evidence>
<dbReference type="GeneID" id="111459142"/>
<organism evidence="5 6">
    <name type="scientific">Cucurbita moschata</name>
    <name type="common">Winter crookneck squash</name>
    <name type="synonym">Cucurbita pepo var. moschata</name>
    <dbReference type="NCBI Taxonomy" id="3662"/>
    <lineage>
        <taxon>Eukaryota</taxon>
        <taxon>Viridiplantae</taxon>
        <taxon>Streptophyta</taxon>
        <taxon>Embryophyta</taxon>
        <taxon>Tracheophyta</taxon>
        <taxon>Spermatophyta</taxon>
        <taxon>Magnoliopsida</taxon>
        <taxon>eudicotyledons</taxon>
        <taxon>Gunneridae</taxon>
        <taxon>Pentapetalae</taxon>
        <taxon>rosids</taxon>
        <taxon>fabids</taxon>
        <taxon>Cucurbitales</taxon>
        <taxon>Cucurbitaceae</taxon>
        <taxon>Cucurbiteae</taxon>
        <taxon>Cucurbita</taxon>
    </lineage>
</organism>
<comment type="catalytic activity">
    <reaction evidence="1">
        <text>(4aS,6R)-4a-hydroxy-L-erythro-5,6,7,8-tetrahydrobiopterin = (6R)-L-erythro-6,7-dihydrobiopterin + H2O</text>
        <dbReference type="Rhea" id="RHEA:11920"/>
        <dbReference type="ChEBI" id="CHEBI:15377"/>
        <dbReference type="ChEBI" id="CHEBI:15642"/>
        <dbReference type="ChEBI" id="CHEBI:43120"/>
        <dbReference type="EC" id="4.2.1.96"/>
    </reaction>
</comment>
<evidence type="ECO:0000313" key="5">
    <source>
        <dbReference type="Proteomes" id="UP000504609"/>
    </source>
</evidence>
<dbReference type="Proteomes" id="UP000504609">
    <property type="component" value="Unplaced"/>
</dbReference>
<dbReference type="AlphaFoldDB" id="A0A6J1H2N5"/>
<dbReference type="GO" id="GO:0008124">
    <property type="term" value="F:4-alpha-hydroxytetrahydrobiopterin dehydratase activity"/>
    <property type="evidence" value="ECO:0007669"/>
    <property type="project" value="UniProtKB-EC"/>
</dbReference>
<evidence type="ECO:0000256" key="3">
    <source>
        <dbReference type="ARBA" id="ARBA00013252"/>
    </source>
</evidence>
<dbReference type="PANTHER" id="PTHR12599:SF8">
    <property type="entry name" value="PTERIN-4-ALPHA-CARBINOLAMINE DEHYDRATASE, CHLOROPLASTIC-RELATED"/>
    <property type="match status" value="1"/>
</dbReference>
<keyword evidence="4" id="KW-0456">Lyase</keyword>
<dbReference type="Pfam" id="PF01329">
    <property type="entry name" value="Pterin_4a"/>
    <property type="match status" value="1"/>
</dbReference>